<accession>A0A0K1Q9W5</accession>
<dbReference type="PANTHER" id="PTHR15239:SF6">
    <property type="entry name" value="RIBOSOME QUALITY CONTROL COMPLEX SUBUNIT NEMF"/>
    <property type="match status" value="1"/>
</dbReference>
<dbReference type="Pfam" id="PF05833">
    <property type="entry name" value="NFACT_N"/>
    <property type="match status" value="1"/>
</dbReference>
<name>A0A0K1Q9W5_9BACT</name>
<gene>
    <name evidence="2" type="ORF">AKJ09_09244</name>
</gene>
<dbReference type="GO" id="GO:0043023">
    <property type="term" value="F:ribosomal large subunit binding"/>
    <property type="evidence" value="ECO:0007669"/>
    <property type="project" value="TreeGrafter"/>
</dbReference>
<organism evidence="2 3">
    <name type="scientific">Labilithrix luteola</name>
    <dbReference type="NCBI Taxonomy" id="1391654"/>
    <lineage>
        <taxon>Bacteria</taxon>
        <taxon>Pseudomonadati</taxon>
        <taxon>Myxococcota</taxon>
        <taxon>Polyangia</taxon>
        <taxon>Polyangiales</taxon>
        <taxon>Labilitrichaceae</taxon>
        <taxon>Labilithrix</taxon>
    </lineage>
</organism>
<proteinExistence type="predicted"/>
<feature type="domain" description="NFACT RNA-binding" evidence="1">
    <location>
        <begin position="325"/>
        <end position="418"/>
    </location>
</feature>
<dbReference type="InterPro" id="IPR051608">
    <property type="entry name" value="RQC_Subunit_NEMF"/>
</dbReference>
<evidence type="ECO:0000259" key="1">
    <source>
        <dbReference type="Pfam" id="PF05670"/>
    </source>
</evidence>
<dbReference type="GO" id="GO:0000049">
    <property type="term" value="F:tRNA binding"/>
    <property type="evidence" value="ECO:0007669"/>
    <property type="project" value="TreeGrafter"/>
</dbReference>
<reference evidence="2 3" key="1">
    <citation type="submission" date="2015-08" db="EMBL/GenBank/DDBJ databases">
        <authorList>
            <person name="Babu N.S."/>
            <person name="Beckwith C.J."/>
            <person name="Beseler K.G."/>
            <person name="Brison A."/>
            <person name="Carone J.V."/>
            <person name="Caskin T.P."/>
            <person name="Diamond M."/>
            <person name="Durham M.E."/>
            <person name="Foxe J.M."/>
            <person name="Go M."/>
            <person name="Henderson B.A."/>
            <person name="Jones I.B."/>
            <person name="McGettigan J.A."/>
            <person name="Micheletti S.J."/>
            <person name="Nasrallah M.E."/>
            <person name="Ortiz D."/>
            <person name="Piller C.R."/>
            <person name="Privatt S.R."/>
            <person name="Schneider S.L."/>
            <person name="Sharp S."/>
            <person name="Smith T.C."/>
            <person name="Stanton J.D."/>
            <person name="Ullery H.E."/>
            <person name="Wilson R.J."/>
            <person name="Serrano M.G."/>
            <person name="Buck G."/>
            <person name="Lee V."/>
            <person name="Wang Y."/>
            <person name="Carvalho R."/>
            <person name="Voegtly L."/>
            <person name="Shi R."/>
            <person name="Duckworth R."/>
            <person name="Johnson A."/>
            <person name="Loviza R."/>
            <person name="Walstead R."/>
            <person name="Shah Z."/>
            <person name="Kiflezghi M."/>
            <person name="Wade K."/>
            <person name="Ball S.L."/>
            <person name="Bradley K.W."/>
            <person name="Asai D.J."/>
            <person name="Bowman C.A."/>
            <person name="Russell D.A."/>
            <person name="Pope W.H."/>
            <person name="Jacobs-Sera D."/>
            <person name="Hendrix R.W."/>
            <person name="Hatfull G.F."/>
        </authorList>
    </citation>
    <scope>NUCLEOTIDE SEQUENCE [LARGE SCALE GENOMIC DNA]</scope>
    <source>
        <strain evidence="2 3">DSM 27648</strain>
    </source>
</reference>
<dbReference type="KEGG" id="llu:AKJ09_09244"/>
<dbReference type="STRING" id="1391654.AKJ09_09244"/>
<evidence type="ECO:0000313" key="3">
    <source>
        <dbReference type="Proteomes" id="UP000064967"/>
    </source>
</evidence>
<dbReference type="PANTHER" id="PTHR15239">
    <property type="entry name" value="NUCLEAR EXPORT MEDIATOR FACTOR NEMF"/>
    <property type="match status" value="1"/>
</dbReference>
<protein>
    <submittedName>
        <fullName evidence="2">Fibronectin/fibrinogen-binding protein</fullName>
    </submittedName>
</protein>
<dbReference type="InterPro" id="IPR008532">
    <property type="entry name" value="NFACT_RNA-bd"/>
</dbReference>
<keyword evidence="3" id="KW-1185">Reference proteome</keyword>
<dbReference type="EMBL" id="CP012333">
    <property type="protein sequence ID" value="AKV02581.1"/>
    <property type="molecule type" value="Genomic_DNA"/>
</dbReference>
<dbReference type="GO" id="GO:0072344">
    <property type="term" value="P:rescue of stalled ribosome"/>
    <property type="evidence" value="ECO:0007669"/>
    <property type="project" value="TreeGrafter"/>
</dbReference>
<dbReference type="Proteomes" id="UP000064967">
    <property type="component" value="Chromosome"/>
</dbReference>
<dbReference type="RefSeq" id="WP_169928301.1">
    <property type="nucleotide sequence ID" value="NZ_CP012333.1"/>
</dbReference>
<evidence type="ECO:0000313" key="2">
    <source>
        <dbReference type="EMBL" id="AKV02581.1"/>
    </source>
</evidence>
<dbReference type="AlphaFoldDB" id="A0A0K1Q9W5"/>
<sequence length="450" mass="48761">MTPNAPLEGPPSAFVQEADCAEQVVVLKVRVPGRTSFVVVGATRSMAAAGLLSSDVRKATWGGKLPAGFARQRAREDALEGTRVLAIGPSEVFIDQQGASRVLRVEGRRVIVTDAPLPPSLPAFVDLDEQAREALEARGRELAEALAGTAIEERRIELQRTLDKAKIRIERRREAIRTDLAKIAEADKMASQASWLIAEAKRAPRGAKKLVVTDWSTGEPIPLEVPLDPSKSASEQVEAIFKRAKRLRLGGRVASDRLTQTETQLAAVLDVRERLGGASTLPELEALALEAKRSAPRDVTLPQAGITTGAAGAKAKLPTGRSPYRTFVARSGKKLLVGKGAADNDALTLKIARPHDLWLHAKDRTGAHVIVSLEKGQTCPAEDLVDAALLAAHFSDARDERAVDVQYTSRRYLRKPKGSPPGFVIVDREKVLALRVDTDAVRLLLEREDF</sequence>
<dbReference type="GO" id="GO:1990112">
    <property type="term" value="C:RQC complex"/>
    <property type="evidence" value="ECO:0007669"/>
    <property type="project" value="TreeGrafter"/>
</dbReference>
<dbReference type="Pfam" id="PF05670">
    <property type="entry name" value="NFACT-R_1"/>
    <property type="match status" value="1"/>
</dbReference>